<evidence type="ECO:0000256" key="2">
    <source>
        <dbReference type="ARBA" id="ARBA00022603"/>
    </source>
</evidence>
<dbReference type="AlphaFoldDB" id="A0A559IQ27"/>
<keyword evidence="9" id="KW-0010">Activator</keyword>
<dbReference type="Pfam" id="PF02805">
    <property type="entry name" value="Ada_Zn_binding"/>
    <property type="match status" value="1"/>
</dbReference>
<evidence type="ECO:0000256" key="7">
    <source>
        <dbReference type="ARBA" id="ARBA00023015"/>
    </source>
</evidence>
<organism evidence="13 14">
    <name type="scientific">Paenibacillus agilis</name>
    <dbReference type="NCBI Taxonomy" id="3020863"/>
    <lineage>
        <taxon>Bacteria</taxon>
        <taxon>Bacillati</taxon>
        <taxon>Bacillota</taxon>
        <taxon>Bacilli</taxon>
        <taxon>Bacillales</taxon>
        <taxon>Paenibacillaceae</taxon>
        <taxon>Paenibacillus</taxon>
    </lineage>
</organism>
<dbReference type="GO" id="GO:0032259">
    <property type="term" value="P:methylation"/>
    <property type="evidence" value="ECO:0007669"/>
    <property type="project" value="UniProtKB-KW"/>
</dbReference>
<dbReference type="GO" id="GO:0008168">
    <property type="term" value="F:methyltransferase activity"/>
    <property type="evidence" value="ECO:0007669"/>
    <property type="project" value="UniProtKB-KW"/>
</dbReference>
<dbReference type="InterPro" id="IPR004026">
    <property type="entry name" value="Ada_DNA_repair_Zn-bd"/>
</dbReference>
<keyword evidence="11" id="KW-0234">DNA repair</keyword>
<dbReference type="Pfam" id="PF12833">
    <property type="entry name" value="HTH_18"/>
    <property type="match status" value="1"/>
</dbReference>
<dbReference type="PROSITE" id="PS01124">
    <property type="entry name" value="HTH_ARAC_FAMILY_2"/>
    <property type="match status" value="1"/>
</dbReference>
<protein>
    <submittedName>
        <fullName evidence="13">Methylphosphotriester-DNA--protein-cysteine methyltransferase family protein</fullName>
    </submittedName>
</protein>
<proteinExistence type="predicted"/>
<accession>A0A559IQ27</accession>
<dbReference type="PANTHER" id="PTHR43280">
    <property type="entry name" value="ARAC-FAMILY TRANSCRIPTIONAL REGULATOR"/>
    <property type="match status" value="1"/>
</dbReference>
<evidence type="ECO:0000256" key="6">
    <source>
        <dbReference type="ARBA" id="ARBA00022833"/>
    </source>
</evidence>
<dbReference type="PROSITE" id="PS00041">
    <property type="entry name" value="HTH_ARAC_FAMILY_1"/>
    <property type="match status" value="1"/>
</dbReference>
<dbReference type="PANTHER" id="PTHR43280:SF28">
    <property type="entry name" value="HTH-TYPE TRANSCRIPTIONAL ACTIVATOR RHAS"/>
    <property type="match status" value="1"/>
</dbReference>
<dbReference type="GO" id="GO:0003700">
    <property type="term" value="F:DNA-binding transcription factor activity"/>
    <property type="evidence" value="ECO:0007669"/>
    <property type="project" value="InterPro"/>
</dbReference>
<reference evidence="13 14" key="1">
    <citation type="submission" date="2019-07" db="EMBL/GenBank/DDBJ databases">
        <authorList>
            <person name="Kim J."/>
        </authorList>
    </citation>
    <scope>NUCLEOTIDE SEQUENCE [LARGE SCALE GENOMIC DNA]</scope>
    <source>
        <strain evidence="13 14">N4</strain>
    </source>
</reference>
<dbReference type="InterPro" id="IPR016220">
    <property type="entry name" value="Me-P-triester_DNA_alkyl-Trfase"/>
</dbReference>
<name>A0A559IQ27_9BACL</name>
<keyword evidence="8" id="KW-0238">DNA-binding</keyword>
<dbReference type="OrthoDB" id="9802228at2"/>
<dbReference type="RefSeq" id="WP_144992520.1">
    <property type="nucleotide sequence ID" value="NZ_VNJK01000002.1"/>
</dbReference>
<dbReference type="Gene3D" id="3.40.10.10">
    <property type="entry name" value="DNA Methylphosphotriester Repair Domain"/>
    <property type="match status" value="1"/>
</dbReference>
<keyword evidence="3" id="KW-0808">Transferase</keyword>
<dbReference type="PIRSF" id="PIRSF000408">
    <property type="entry name" value="Alkyltransferas_AdaA"/>
    <property type="match status" value="1"/>
</dbReference>
<keyword evidence="10" id="KW-0804">Transcription</keyword>
<evidence type="ECO:0000256" key="3">
    <source>
        <dbReference type="ARBA" id="ARBA00022679"/>
    </source>
</evidence>
<keyword evidence="4" id="KW-0479">Metal-binding</keyword>
<dbReference type="InterPro" id="IPR020449">
    <property type="entry name" value="Tscrpt_reg_AraC-type_HTH"/>
</dbReference>
<evidence type="ECO:0000259" key="12">
    <source>
        <dbReference type="PROSITE" id="PS01124"/>
    </source>
</evidence>
<dbReference type="InterPro" id="IPR018060">
    <property type="entry name" value="HTH_AraC"/>
</dbReference>
<evidence type="ECO:0000313" key="13">
    <source>
        <dbReference type="EMBL" id="TVX89741.1"/>
    </source>
</evidence>
<sequence length="202" mass="23189">MMNRNEQHPIPDEKWQAIISNDATYDGTFFYAVKTTGIFCRPSCKSRIPKKDNVRVFENAEQALSEHFRPCKRCKPTGQRLPDQEWVDQIVQCMELNYSDTLTLETLADMCHGSPFHLQRVFKRVKGITPVEYIQQIRVAKAKQYLEGSDKAISEIAISVGIPNTSYFITLFKAKTGCTPADYRKINRMGQTTEVSEREITN</sequence>
<keyword evidence="5" id="KW-0227">DNA damage</keyword>
<dbReference type="GO" id="GO:0008270">
    <property type="term" value="F:zinc ion binding"/>
    <property type="evidence" value="ECO:0007669"/>
    <property type="project" value="InterPro"/>
</dbReference>
<dbReference type="Proteomes" id="UP000318102">
    <property type="component" value="Unassembled WGS sequence"/>
</dbReference>
<dbReference type="Gene3D" id="1.10.10.60">
    <property type="entry name" value="Homeodomain-like"/>
    <property type="match status" value="2"/>
</dbReference>
<evidence type="ECO:0000256" key="4">
    <source>
        <dbReference type="ARBA" id="ARBA00022723"/>
    </source>
</evidence>
<evidence type="ECO:0000256" key="11">
    <source>
        <dbReference type="ARBA" id="ARBA00023204"/>
    </source>
</evidence>
<evidence type="ECO:0000256" key="1">
    <source>
        <dbReference type="ARBA" id="ARBA00001947"/>
    </source>
</evidence>
<comment type="caution">
    <text evidence="13">The sequence shown here is derived from an EMBL/GenBank/DDBJ whole genome shotgun (WGS) entry which is preliminary data.</text>
</comment>
<dbReference type="EMBL" id="VNJK01000002">
    <property type="protein sequence ID" value="TVX89741.1"/>
    <property type="molecule type" value="Genomic_DNA"/>
</dbReference>
<evidence type="ECO:0000256" key="9">
    <source>
        <dbReference type="ARBA" id="ARBA00023159"/>
    </source>
</evidence>
<dbReference type="SUPFAM" id="SSF57884">
    <property type="entry name" value="Ada DNA repair protein, N-terminal domain (N-Ada 10)"/>
    <property type="match status" value="1"/>
</dbReference>
<comment type="cofactor">
    <cofactor evidence="1">
        <name>Zn(2+)</name>
        <dbReference type="ChEBI" id="CHEBI:29105"/>
    </cofactor>
</comment>
<keyword evidence="7" id="KW-0805">Transcription regulation</keyword>
<feature type="domain" description="HTH araC/xylS-type" evidence="12">
    <location>
        <begin position="88"/>
        <end position="186"/>
    </location>
</feature>
<dbReference type="PRINTS" id="PR00032">
    <property type="entry name" value="HTHARAC"/>
</dbReference>
<dbReference type="GO" id="GO:0006307">
    <property type="term" value="P:DNA alkylation repair"/>
    <property type="evidence" value="ECO:0007669"/>
    <property type="project" value="UniProtKB-ARBA"/>
</dbReference>
<evidence type="ECO:0000256" key="8">
    <source>
        <dbReference type="ARBA" id="ARBA00023125"/>
    </source>
</evidence>
<dbReference type="InterPro" id="IPR035451">
    <property type="entry name" value="Ada-like_dom_sf"/>
</dbReference>
<evidence type="ECO:0000256" key="5">
    <source>
        <dbReference type="ARBA" id="ARBA00022763"/>
    </source>
</evidence>
<dbReference type="SUPFAM" id="SSF46689">
    <property type="entry name" value="Homeodomain-like"/>
    <property type="match status" value="2"/>
</dbReference>
<gene>
    <name evidence="13" type="ORF">FPZ44_18480</name>
</gene>
<dbReference type="GO" id="GO:0043565">
    <property type="term" value="F:sequence-specific DNA binding"/>
    <property type="evidence" value="ECO:0007669"/>
    <property type="project" value="InterPro"/>
</dbReference>
<keyword evidence="6" id="KW-0862">Zinc</keyword>
<keyword evidence="14" id="KW-1185">Reference proteome</keyword>
<keyword evidence="2 13" id="KW-0489">Methyltransferase</keyword>
<evidence type="ECO:0000256" key="10">
    <source>
        <dbReference type="ARBA" id="ARBA00023163"/>
    </source>
</evidence>
<dbReference type="FunFam" id="3.40.10.10:FF:000001">
    <property type="entry name" value="DNA-3-methyladenine glycosylase 2"/>
    <property type="match status" value="1"/>
</dbReference>
<evidence type="ECO:0000313" key="14">
    <source>
        <dbReference type="Proteomes" id="UP000318102"/>
    </source>
</evidence>
<dbReference type="SMART" id="SM00342">
    <property type="entry name" value="HTH_ARAC"/>
    <property type="match status" value="1"/>
</dbReference>
<dbReference type="InterPro" id="IPR018062">
    <property type="entry name" value="HTH_AraC-typ_CS"/>
</dbReference>
<dbReference type="InterPro" id="IPR009057">
    <property type="entry name" value="Homeodomain-like_sf"/>
</dbReference>